<evidence type="ECO:0000313" key="15">
    <source>
        <dbReference type="EMBL" id="GAA0497692.1"/>
    </source>
</evidence>
<evidence type="ECO:0000256" key="3">
    <source>
        <dbReference type="ARBA" id="ARBA00012438"/>
    </source>
</evidence>
<dbReference type="InterPro" id="IPR005467">
    <property type="entry name" value="His_kinase_dom"/>
</dbReference>
<keyword evidence="6" id="KW-0808">Transferase</keyword>
<name>A0ABP3LC51_9BACI</name>
<feature type="transmembrane region" description="Helical" evidence="12">
    <location>
        <begin position="9"/>
        <end position="32"/>
    </location>
</feature>
<keyword evidence="12" id="KW-0812">Transmembrane</keyword>
<dbReference type="RefSeq" id="WP_343841804.1">
    <property type="nucleotide sequence ID" value="NZ_BAAADO010000005.1"/>
</dbReference>
<dbReference type="PANTHER" id="PTHR45453">
    <property type="entry name" value="PHOSPHATE REGULON SENSOR PROTEIN PHOR"/>
    <property type="match status" value="1"/>
</dbReference>
<dbReference type="PRINTS" id="PR00344">
    <property type="entry name" value="BCTRLSENSOR"/>
</dbReference>
<proteinExistence type="predicted"/>
<dbReference type="PROSITE" id="PS50109">
    <property type="entry name" value="HIS_KIN"/>
    <property type="match status" value="1"/>
</dbReference>
<feature type="transmembrane region" description="Helical" evidence="12">
    <location>
        <begin position="160"/>
        <end position="178"/>
    </location>
</feature>
<feature type="domain" description="HAMP" evidence="14">
    <location>
        <begin position="180"/>
        <end position="233"/>
    </location>
</feature>
<comment type="catalytic activity">
    <reaction evidence="1">
        <text>ATP + protein L-histidine = ADP + protein N-phospho-L-histidine.</text>
        <dbReference type="EC" id="2.7.13.3"/>
    </reaction>
</comment>
<evidence type="ECO:0000256" key="10">
    <source>
        <dbReference type="ARBA" id="ARBA00023012"/>
    </source>
</evidence>
<keyword evidence="10" id="KW-0902">Two-component regulatory system</keyword>
<evidence type="ECO:0000256" key="11">
    <source>
        <dbReference type="ARBA" id="ARBA00023136"/>
    </source>
</evidence>
<dbReference type="InterPro" id="IPR036890">
    <property type="entry name" value="HATPase_C_sf"/>
</dbReference>
<reference evidence="16" key="1">
    <citation type="journal article" date="2019" name="Int. J. Syst. Evol. Microbiol.">
        <title>The Global Catalogue of Microorganisms (GCM) 10K type strain sequencing project: providing services to taxonomists for standard genome sequencing and annotation.</title>
        <authorList>
            <consortium name="The Broad Institute Genomics Platform"/>
            <consortium name="The Broad Institute Genome Sequencing Center for Infectious Disease"/>
            <person name="Wu L."/>
            <person name="Ma J."/>
        </authorList>
    </citation>
    <scope>NUCLEOTIDE SEQUENCE [LARGE SCALE GENOMIC DNA]</scope>
    <source>
        <strain evidence="16">JCM 12389</strain>
    </source>
</reference>
<evidence type="ECO:0000256" key="4">
    <source>
        <dbReference type="ARBA" id="ARBA00022475"/>
    </source>
</evidence>
<keyword evidence="9" id="KW-0067">ATP-binding</keyword>
<dbReference type="Pfam" id="PF00512">
    <property type="entry name" value="HisKA"/>
    <property type="match status" value="1"/>
</dbReference>
<evidence type="ECO:0000256" key="2">
    <source>
        <dbReference type="ARBA" id="ARBA00004651"/>
    </source>
</evidence>
<dbReference type="InterPro" id="IPR003594">
    <property type="entry name" value="HATPase_dom"/>
</dbReference>
<dbReference type="InterPro" id="IPR003660">
    <property type="entry name" value="HAMP_dom"/>
</dbReference>
<accession>A0ABP3LC51</accession>
<dbReference type="InterPro" id="IPR003661">
    <property type="entry name" value="HisK_dim/P_dom"/>
</dbReference>
<evidence type="ECO:0000259" key="13">
    <source>
        <dbReference type="PROSITE" id="PS50109"/>
    </source>
</evidence>
<evidence type="ECO:0000256" key="7">
    <source>
        <dbReference type="ARBA" id="ARBA00022741"/>
    </source>
</evidence>
<dbReference type="SMART" id="SM00304">
    <property type="entry name" value="HAMP"/>
    <property type="match status" value="1"/>
</dbReference>
<dbReference type="CDD" id="cd00075">
    <property type="entry name" value="HATPase"/>
    <property type="match status" value="1"/>
</dbReference>
<dbReference type="InterPro" id="IPR004358">
    <property type="entry name" value="Sig_transdc_His_kin-like_C"/>
</dbReference>
<evidence type="ECO:0000256" key="5">
    <source>
        <dbReference type="ARBA" id="ARBA00022553"/>
    </source>
</evidence>
<feature type="domain" description="Histidine kinase" evidence="13">
    <location>
        <begin position="241"/>
        <end position="455"/>
    </location>
</feature>
<evidence type="ECO:0000259" key="14">
    <source>
        <dbReference type="PROSITE" id="PS50885"/>
    </source>
</evidence>
<evidence type="ECO:0000313" key="16">
    <source>
        <dbReference type="Proteomes" id="UP001500880"/>
    </source>
</evidence>
<keyword evidence="7" id="KW-0547">Nucleotide-binding</keyword>
<dbReference type="EMBL" id="BAAADO010000005">
    <property type="protein sequence ID" value="GAA0497692.1"/>
    <property type="molecule type" value="Genomic_DNA"/>
</dbReference>
<dbReference type="Gene3D" id="3.30.565.10">
    <property type="entry name" value="Histidine kinase-like ATPase, C-terminal domain"/>
    <property type="match status" value="1"/>
</dbReference>
<dbReference type="SUPFAM" id="SSF47384">
    <property type="entry name" value="Homodimeric domain of signal transducing histidine kinase"/>
    <property type="match status" value="1"/>
</dbReference>
<dbReference type="GO" id="GO:0016301">
    <property type="term" value="F:kinase activity"/>
    <property type="evidence" value="ECO:0007669"/>
    <property type="project" value="UniProtKB-KW"/>
</dbReference>
<dbReference type="SMART" id="SM00388">
    <property type="entry name" value="HisKA"/>
    <property type="match status" value="1"/>
</dbReference>
<evidence type="ECO:0000256" key="6">
    <source>
        <dbReference type="ARBA" id="ARBA00022679"/>
    </source>
</evidence>
<dbReference type="Proteomes" id="UP001500880">
    <property type="component" value="Unassembled WGS sequence"/>
</dbReference>
<dbReference type="PANTHER" id="PTHR45453:SF1">
    <property type="entry name" value="PHOSPHATE REGULON SENSOR PROTEIN PHOR"/>
    <property type="match status" value="1"/>
</dbReference>
<evidence type="ECO:0000256" key="9">
    <source>
        <dbReference type="ARBA" id="ARBA00022840"/>
    </source>
</evidence>
<dbReference type="PROSITE" id="PS50885">
    <property type="entry name" value="HAMP"/>
    <property type="match status" value="1"/>
</dbReference>
<dbReference type="Pfam" id="PF02518">
    <property type="entry name" value="HATPase_c"/>
    <property type="match status" value="1"/>
</dbReference>
<keyword evidence="5" id="KW-0597">Phosphoprotein</keyword>
<keyword evidence="8 15" id="KW-0418">Kinase</keyword>
<dbReference type="Gene3D" id="6.10.340.10">
    <property type="match status" value="1"/>
</dbReference>
<comment type="subcellular location">
    <subcellularLocation>
        <location evidence="2">Cell membrane</location>
        <topology evidence="2">Multi-pass membrane protein</topology>
    </subcellularLocation>
</comment>
<keyword evidence="16" id="KW-1185">Reference proteome</keyword>
<dbReference type="InterPro" id="IPR036097">
    <property type="entry name" value="HisK_dim/P_sf"/>
</dbReference>
<dbReference type="SMART" id="SM00387">
    <property type="entry name" value="HATPase_c"/>
    <property type="match status" value="1"/>
</dbReference>
<dbReference type="SUPFAM" id="SSF55874">
    <property type="entry name" value="ATPase domain of HSP90 chaperone/DNA topoisomerase II/histidine kinase"/>
    <property type="match status" value="1"/>
</dbReference>
<keyword evidence="11 12" id="KW-0472">Membrane</keyword>
<dbReference type="CDD" id="cd00082">
    <property type="entry name" value="HisKA"/>
    <property type="match status" value="1"/>
</dbReference>
<sequence>MRLTLRSKIFIYLLIVSLSGILLTSFSVLWGFENQFNQYLQTNRTESSSLIKQEIVQSYEESGKLMNNRLNNLLHQQAMTEDLFYKIYNEDGKLIADTTMMLGMMGNMGMNSDVNKATEYEKASYNLATDTTDIGRMEVYFPKELIGEEVAFLETIKSNIYLAVIVTVLLALLFSLLFSKHLTSGLQKLSKAIQKLQAHKWRTRVDVNELTTEMQPLGESFNELAESLSKEEKLRKQFTADFAHEIRTPIATLRSQMEAYLDGIFEPTEKRLQQSHDELMRLVRLVNELEDLLAAENPQMKLNKTDIEVHKLLHSLEEQFTPAFQDKGVQLTIQKPDREYWFKADRDRVVQILTNIVNNALQYTPAGKRVLVKTEATNDDVGFLVKDEGIGIASEDIPYLFERFYRGDKSRDRKTGGIGIGLSIVKALVEAHQGKIEIDSESNAGTEVKVFFPKS</sequence>
<evidence type="ECO:0000256" key="12">
    <source>
        <dbReference type="SAM" id="Phobius"/>
    </source>
</evidence>
<evidence type="ECO:0000256" key="1">
    <source>
        <dbReference type="ARBA" id="ARBA00000085"/>
    </source>
</evidence>
<protein>
    <recommendedName>
        <fullName evidence="3">histidine kinase</fullName>
        <ecNumber evidence="3">2.7.13.3</ecNumber>
    </recommendedName>
</protein>
<dbReference type="Pfam" id="PF00672">
    <property type="entry name" value="HAMP"/>
    <property type="match status" value="1"/>
</dbReference>
<dbReference type="InterPro" id="IPR050351">
    <property type="entry name" value="BphY/WalK/GraS-like"/>
</dbReference>
<keyword evidence="4" id="KW-1003">Cell membrane</keyword>
<gene>
    <name evidence="15" type="ORF">GCM10008986_25870</name>
</gene>
<keyword evidence="12" id="KW-1133">Transmembrane helix</keyword>
<evidence type="ECO:0000256" key="8">
    <source>
        <dbReference type="ARBA" id="ARBA00022777"/>
    </source>
</evidence>
<organism evidence="15 16">
    <name type="scientific">Salinibacillus aidingensis</name>
    <dbReference type="NCBI Taxonomy" id="237684"/>
    <lineage>
        <taxon>Bacteria</taxon>
        <taxon>Bacillati</taxon>
        <taxon>Bacillota</taxon>
        <taxon>Bacilli</taxon>
        <taxon>Bacillales</taxon>
        <taxon>Bacillaceae</taxon>
        <taxon>Salinibacillus</taxon>
    </lineage>
</organism>
<dbReference type="EC" id="2.7.13.3" evidence="3"/>
<comment type="caution">
    <text evidence="15">The sequence shown here is derived from an EMBL/GenBank/DDBJ whole genome shotgun (WGS) entry which is preliminary data.</text>
</comment>
<dbReference type="Gene3D" id="1.10.287.130">
    <property type="match status" value="1"/>
</dbReference>